<dbReference type="EMBL" id="JAAAMV010000002">
    <property type="protein sequence ID" value="NBD23235.1"/>
    <property type="molecule type" value="Genomic_DNA"/>
</dbReference>
<dbReference type="Pfam" id="PF00583">
    <property type="entry name" value="Acetyltransf_1"/>
    <property type="match status" value="1"/>
</dbReference>
<dbReference type="Gene3D" id="3.40.630.30">
    <property type="match status" value="1"/>
</dbReference>
<reference evidence="2 3" key="1">
    <citation type="submission" date="2020-01" db="EMBL/GenBank/DDBJ databases">
        <title>Paenibacillus soybeanensis sp. nov. isolated from the nodules of soybean (Glycine max(L.) Merr).</title>
        <authorList>
            <person name="Wang H."/>
        </authorList>
    </citation>
    <scope>NUCLEOTIDE SEQUENCE [LARGE SCALE GENOMIC DNA]</scope>
    <source>
        <strain evidence="2 3">T1</strain>
    </source>
</reference>
<accession>A0ABW9XKV0</accession>
<feature type="domain" description="N-acetyltransferase" evidence="1">
    <location>
        <begin position="6"/>
        <end position="161"/>
    </location>
</feature>
<comment type="caution">
    <text evidence="2">The sequence shown here is derived from an EMBL/GenBank/DDBJ whole genome shotgun (WGS) entry which is preliminary data.</text>
</comment>
<keyword evidence="3" id="KW-1185">Reference proteome</keyword>
<dbReference type="PROSITE" id="PS51186">
    <property type="entry name" value="GNAT"/>
    <property type="match status" value="1"/>
</dbReference>
<evidence type="ECO:0000313" key="3">
    <source>
        <dbReference type="Proteomes" id="UP000665561"/>
    </source>
</evidence>
<dbReference type="InterPro" id="IPR000182">
    <property type="entry name" value="GNAT_dom"/>
</dbReference>
<name>A0ABW9XKV0_9BACL</name>
<proteinExistence type="predicted"/>
<dbReference type="InterPro" id="IPR016181">
    <property type="entry name" value="Acyl_CoA_acyltransferase"/>
</dbReference>
<sequence length="187" mass="21421">MELEHRTTEQWNEALWAEAEPIYREGFPEHGRKPKAIVRRMFERGICELHVWGEPGAALAMALTAFDARAGVLVIDYLAVRESRRGEGVGRACVASVRHWALGVKPDCKGLVIEAEAEETADNAKRIRFWEKAGFTLTEYVHAYIWVPETYRAMVMSFDAGHPLTDDGRELFKAITRYHERAYRGRE</sequence>
<dbReference type="RefSeq" id="WP_161741664.1">
    <property type="nucleotide sequence ID" value="NZ_JAAAMV010000002.1"/>
</dbReference>
<evidence type="ECO:0000259" key="1">
    <source>
        <dbReference type="PROSITE" id="PS51186"/>
    </source>
</evidence>
<protein>
    <submittedName>
        <fullName evidence="2">GNAT family N-acetyltransferase</fullName>
    </submittedName>
</protein>
<evidence type="ECO:0000313" key="2">
    <source>
        <dbReference type="EMBL" id="NBD23235.1"/>
    </source>
</evidence>
<dbReference type="Proteomes" id="UP000665561">
    <property type="component" value="Unassembled WGS sequence"/>
</dbReference>
<organism evidence="2 3">
    <name type="scientific">Paenibacillus glycinis</name>
    <dbReference type="NCBI Taxonomy" id="2697035"/>
    <lineage>
        <taxon>Bacteria</taxon>
        <taxon>Bacillati</taxon>
        <taxon>Bacillota</taxon>
        <taxon>Bacilli</taxon>
        <taxon>Bacillales</taxon>
        <taxon>Paenibacillaceae</taxon>
        <taxon>Paenibacillus</taxon>
    </lineage>
</organism>
<gene>
    <name evidence="2" type="ORF">GT019_05075</name>
</gene>
<dbReference type="SUPFAM" id="SSF55729">
    <property type="entry name" value="Acyl-CoA N-acyltransferases (Nat)"/>
    <property type="match status" value="1"/>
</dbReference>